<sequence>MRFHFHISFITVVVAAFSYSPVAVVNVLPMLLLCYLVFNVLIYGGLYTFNDIIDAKADSQHPIKKMRAIPAGKVSVVAAANFSALLILSGISIAYYYLSSNVFSILLLFIGLNFAYTLYFKHIIYLNLAIVAGTHTLRLLLGITLVDATISPGVLIAFYCLLFGIATTIHSLFNLKPYEEPYYTKYHVLFIQLASFLIVGLLQFYSNYFLSLPVVALEIFYLVLIICSYASVLQPYIARVFMVKLKNV</sequence>
<evidence type="ECO:0000313" key="6">
    <source>
        <dbReference type="EMBL" id="VAW76845.1"/>
    </source>
</evidence>
<evidence type="ECO:0000256" key="1">
    <source>
        <dbReference type="ARBA" id="ARBA00004141"/>
    </source>
</evidence>
<evidence type="ECO:0000256" key="5">
    <source>
        <dbReference type="SAM" id="Phobius"/>
    </source>
</evidence>
<gene>
    <name evidence="6" type="ORF">MNBD_GAMMA12-2591</name>
</gene>
<evidence type="ECO:0000256" key="2">
    <source>
        <dbReference type="ARBA" id="ARBA00022692"/>
    </source>
</evidence>
<dbReference type="InterPro" id="IPR044878">
    <property type="entry name" value="UbiA_sf"/>
</dbReference>
<keyword evidence="3 5" id="KW-1133">Transmembrane helix</keyword>
<dbReference type="GO" id="GO:0016765">
    <property type="term" value="F:transferase activity, transferring alkyl or aryl (other than methyl) groups"/>
    <property type="evidence" value="ECO:0007669"/>
    <property type="project" value="InterPro"/>
</dbReference>
<dbReference type="Pfam" id="PF01040">
    <property type="entry name" value="UbiA"/>
    <property type="match status" value="1"/>
</dbReference>
<proteinExistence type="predicted"/>
<evidence type="ECO:0000256" key="3">
    <source>
        <dbReference type="ARBA" id="ARBA00022989"/>
    </source>
</evidence>
<organism evidence="6">
    <name type="scientific">hydrothermal vent metagenome</name>
    <dbReference type="NCBI Taxonomy" id="652676"/>
    <lineage>
        <taxon>unclassified sequences</taxon>
        <taxon>metagenomes</taxon>
        <taxon>ecological metagenomes</taxon>
    </lineage>
</organism>
<reference evidence="6" key="1">
    <citation type="submission" date="2018-06" db="EMBL/GenBank/DDBJ databases">
        <authorList>
            <person name="Zhirakovskaya E."/>
        </authorList>
    </citation>
    <scope>NUCLEOTIDE SEQUENCE</scope>
</reference>
<keyword evidence="2 5" id="KW-0812">Transmembrane</keyword>
<keyword evidence="4 5" id="KW-0472">Membrane</keyword>
<dbReference type="InterPro" id="IPR000537">
    <property type="entry name" value="UbiA_prenyltransferase"/>
</dbReference>
<evidence type="ECO:0000256" key="4">
    <source>
        <dbReference type="ARBA" id="ARBA00023136"/>
    </source>
</evidence>
<feature type="transmembrane region" description="Helical" evidence="5">
    <location>
        <begin position="74"/>
        <end position="96"/>
    </location>
</feature>
<name>A0A3B0Y7U6_9ZZZZ</name>
<comment type="subcellular location">
    <subcellularLocation>
        <location evidence="1">Membrane</location>
        <topology evidence="1">Multi-pass membrane protein</topology>
    </subcellularLocation>
</comment>
<feature type="transmembrane region" description="Helical" evidence="5">
    <location>
        <begin position="102"/>
        <end position="119"/>
    </location>
</feature>
<protein>
    <submittedName>
        <fullName evidence="6">Uncharacterized protein</fullName>
    </submittedName>
</protein>
<feature type="transmembrane region" description="Helical" evidence="5">
    <location>
        <begin position="212"/>
        <end position="232"/>
    </location>
</feature>
<dbReference type="Gene3D" id="1.10.357.140">
    <property type="entry name" value="UbiA prenyltransferase"/>
    <property type="match status" value="1"/>
</dbReference>
<feature type="transmembrane region" description="Helical" evidence="5">
    <location>
        <begin position="187"/>
        <end position="206"/>
    </location>
</feature>
<dbReference type="AlphaFoldDB" id="A0A3B0Y7U6"/>
<feature type="transmembrane region" description="Helical" evidence="5">
    <location>
        <begin position="30"/>
        <end position="53"/>
    </location>
</feature>
<accession>A0A3B0Y7U6</accession>
<dbReference type="EMBL" id="UOFL01000114">
    <property type="protein sequence ID" value="VAW76845.1"/>
    <property type="molecule type" value="Genomic_DNA"/>
</dbReference>
<feature type="transmembrane region" description="Helical" evidence="5">
    <location>
        <begin position="126"/>
        <end position="150"/>
    </location>
</feature>
<feature type="transmembrane region" description="Helical" evidence="5">
    <location>
        <begin position="156"/>
        <end position="175"/>
    </location>
</feature>
<dbReference type="GO" id="GO:0016020">
    <property type="term" value="C:membrane"/>
    <property type="evidence" value="ECO:0007669"/>
    <property type="project" value="UniProtKB-SubCell"/>
</dbReference>
<feature type="transmembrane region" description="Helical" evidence="5">
    <location>
        <begin position="7"/>
        <end position="24"/>
    </location>
</feature>